<comment type="caution">
    <text evidence="2">The sequence shown here is derived from an EMBL/GenBank/DDBJ whole genome shotgun (WGS) entry which is preliminary data.</text>
</comment>
<dbReference type="PROSITE" id="PS51257">
    <property type="entry name" value="PROKAR_LIPOPROTEIN"/>
    <property type="match status" value="1"/>
</dbReference>
<evidence type="ECO:0000256" key="1">
    <source>
        <dbReference type="SAM" id="SignalP"/>
    </source>
</evidence>
<feature type="chain" id="PRO_5047500960" description="EfeO-type cupredoxin-like domain-containing protein" evidence="1">
    <location>
        <begin position="21"/>
        <end position="119"/>
    </location>
</feature>
<dbReference type="SUPFAM" id="SSF49503">
    <property type="entry name" value="Cupredoxins"/>
    <property type="match status" value="1"/>
</dbReference>
<dbReference type="InterPro" id="IPR008972">
    <property type="entry name" value="Cupredoxin"/>
</dbReference>
<reference evidence="3" key="1">
    <citation type="journal article" date="2019" name="Int. J. Syst. Evol. Microbiol.">
        <title>The Global Catalogue of Microorganisms (GCM) 10K type strain sequencing project: providing services to taxonomists for standard genome sequencing and annotation.</title>
        <authorList>
            <consortium name="The Broad Institute Genomics Platform"/>
            <consortium name="The Broad Institute Genome Sequencing Center for Infectious Disease"/>
            <person name="Wu L."/>
            <person name="Ma J."/>
        </authorList>
    </citation>
    <scope>NUCLEOTIDE SEQUENCE [LARGE SCALE GENOMIC DNA]</scope>
    <source>
        <strain evidence="3">YIM 94188</strain>
    </source>
</reference>
<accession>A0ABW0ZAF1</accession>
<feature type="signal peptide" evidence="1">
    <location>
        <begin position="1"/>
        <end position="20"/>
    </location>
</feature>
<sequence>MQRMRIVGALVAGATVLAGATACGEDPKASTDEPVVVEITFADGTVEPNGERVDVAAGQPIDLVVTADEPGSLHIHSESEQEFAFEAGTETFPIRIDRPGVVEVESHELDQVIVQLEVR</sequence>
<name>A0ABW0ZAF1_9ACTN</name>
<protein>
    <recommendedName>
        <fullName evidence="4">EfeO-type cupredoxin-like domain-containing protein</fullName>
    </recommendedName>
</protein>
<evidence type="ECO:0000313" key="3">
    <source>
        <dbReference type="Proteomes" id="UP001596072"/>
    </source>
</evidence>
<dbReference type="Proteomes" id="UP001596072">
    <property type="component" value="Unassembled WGS sequence"/>
</dbReference>
<proteinExistence type="predicted"/>
<keyword evidence="1" id="KW-0732">Signal</keyword>
<gene>
    <name evidence="2" type="ORF">ACFPQB_03595</name>
</gene>
<keyword evidence="3" id="KW-1185">Reference proteome</keyword>
<organism evidence="2 3">
    <name type="scientific">Nocardioides vastitatis</name>
    <dbReference type="NCBI Taxonomy" id="2568655"/>
    <lineage>
        <taxon>Bacteria</taxon>
        <taxon>Bacillati</taxon>
        <taxon>Actinomycetota</taxon>
        <taxon>Actinomycetes</taxon>
        <taxon>Propionibacteriales</taxon>
        <taxon>Nocardioidaceae</taxon>
        <taxon>Nocardioides</taxon>
    </lineage>
</organism>
<evidence type="ECO:0000313" key="2">
    <source>
        <dbReference type="EMBL" id="MFC5727986.1"/>
    </source>
</evidence>
<evidence type="ECO:0008006" key="4">
    <source>
        <dbReference type="Google" id="ProtNLM"/>
    </source>
</evidence>
<dbReference type="EMBL" id="JBHSNS010000001">
    <property type="protein sequence ID" value="MFC5727986.1"/>
    <property type="molecule type" value="Genomic_DNA"/>
</dbReference>
<dbReference type="RefSeq" id="WP_136433330.1">
    <property type="nucleotide sequence ID" value="NZ_JBHSNS010000001.1"/>
</dbReference>